<gene>
    <name evidence="2" type="ORF">MA16_Dca006442</name>
</gene>
<proteinExistence type="predicted"/>
<dbReference type="AlphaFoldDB" id="A0A2I0X7S6"/>
<feature type="compositionally biased region" description="Basic residues" evidence="1">
    <location>
        <begin position="1"/>
        <end position="14"/>
    </location>
</feature>
<organism evidence="2 3">
    <name type="scientific">Dendrobium catenatum</name>
    <dbReference type="NCBI Taxonomy" id="906689"/>
    <lineage>
        <taxon>Eukaryota</taxon>
        <taxon>Viridiplantae</taxon>
        <taxon>Streptophyta</taxon>
        <taxon>Embryophyta</taxon>
        <taxon>Tracheophyta</taxon>
        <taxon>Spermatophyta</taxon>
        <taxon>Magnoliopsida</taxon>
        <taxon>Liliopsida</taxon>
        <taxon>Asparagales</taxon>
        <taxon>Orchidaceae</taxon>
        <taxon>Epidendroideae</taxon>
        <taxon>Malaxideae</taxon>
        <taxon>Dendrobiinae</taxon>
        <taxon>Dendrobium</taxon>
    </lineage>
</organism>
<evidence type="ECO:0000313" key="2">
    <source>
        <dbReference type="EMBL" id="PKU83967.1"/>
    </source>
</evidence>
<sequence>MAPLKKLKKAKRKLKDSSKCGNPSSAPKPPESQQADNDWWYSFWHKNSDSGLSLYDPLRWITQLIKSVAFRILIWIKEATLHKNLLLSHNSTGLLMLDDKDVAHVGASYNNALLLRRDEALSLSCLFE</sequence>
<reference evidence="2 3" key="1">
    <citation type="journal article" date="2016" name="Sci. Rep.">
        <title>The Dendrobium catenatum Lindl. genome sequence provides insights into polysaccharide synthase, floral development and adaptive evolution.</title>
        <authorList>
            <person name="Zhang G.Q."/>
            <person name="Xu Q."/>
            <person name="Bian C."/>
            <person name="Tsai W.C."/>
            <person name="Yeh C.M."/>
            <person name="Liu K.W."/>
            <person name="Yoshida K."/>
            <person name="Zhang L.S."/>
            <person name="Chang S.B."/>
            <person name="Chen F."/>
            <person name="Shi Y."/>
            <person name="Su Y.Y."/>
            <person name="Zhang Y.Q."/>
            <person name="Chen L.J."/>
            <person name="Yin Y."/>
            <person name="Lin M."/>
            <person name="Huang H."/>
            <person name="Deng H."/>
            <person name="Wang Z.W."/>
            <person name="Zhu S.L."/>
            <person name="Zhao X."/>
            <person name="Deng C."/>
            <person name="Niu S.C."/>
            <person name="Huang J."/>
            <person name="Wang M."/>
            <person name="Liu G.H."/>
            <person name="Yang H.J."/>
            <person name="Xiao X.J."/>
            <person name="Hsiao Y.Y."/>
            <person name="Wu W.L."/>
            <person name="Chen Y.Y."/>
            <person name="Mitsuda N."/>
            <person name="Ohme-Takagi M."/>
            <person name="Luo Y.B."/>
            <person name="Van de Peer Y."/>
            <person name="Liu Z.J."/>
        </authorList>
    </citation>
    <scope>NUCLEOTIDE SEQUENCE [LARGE SCALE GENOMIC DNA]</scope>
    <source>
        <tissue evidence="2">The whole plant</tissue>
    </source>
</reference>
<reference evidence="2 3" key="2">
    <citation type="journal article" date="2017" name="Nature">
        <title>The Apostasia genome and the evolution of orchids.</title>
        <authorList>
            <person name="Zhang G.Q."/>
            <person name="Liu K.W."/>
            <person name="Li Z."/>
            <person name="Lohaus R."/>
            <person name="Hsiao Y.Y."/>
            <person name="Niu S.C."/>
            <person name="Wang J.Y."/>
            <person name="Lin Y.C."/>
            <person name="Xu Q."/>
            <person name="Chen L.J."/>
            <person name="Yoshida K."/>
            <person name="Fujiwara S."/>
            <person name="Wang Z.W."/>
            <person name="Zhang Y.Q."/>
            <person name="Mitsuda N."/>
            <person name="Wang M."/>
            <person name="Liu G.H."/>
            <person name="Pecoraro L."/>
            <person name="Huang H.X."/>
            <person name="Xiao X.J."/>
            <person name="Lin M."/>
            <person name="Wu X.Y."/>
            <person name="Wu W.L."/>
            <person name="Chen Y.Y."/>
            <person name="Chang S.B."/>
            <person name="Sakamoto S."/>
            <person name="Ohme-Takagi M."/>
            <person name="Yagi M."/>
            <person name="Zeng S.J."/>
            <person name="Shen C.Y."/>
            <person name="Yeh C.M."/>
            <person name="Luo Y.B."/>
            <person name="Tsai W.C."/>
            <person name="Van de Peer Y."/>
            <person name="Liu Z.J."/>
        </authorList>
    </citation>
    <scope>NUCLEOTIDE SEQUENCE [LARGE SCALE GENOMIC DNA]</scope>
    <source>
        <tissue evidence="2">The whole plant</tissue>
    </source>
</reference>
<dbReference type="Proteomes" id="UP000233837">
    <property type="component" value="Unassembled WGS sequence"/>
</dbReference>
<protein>
    <submittedName>
        <fullName evidence="2">Uncharacterized protein</fullName>
    </submittedName>
</protein>
<evidence type="ECO:0000256" key="1">
    <source>
        <dbReference type="SAM" id="MobiDB-lite"/>
    </source>
</evidence>
<evidence type="ECO:0000313" key="3">
    <source>
        <dbReference type="Proteomes" id="UP000233837"/>
    </source>
</evidence>
<name>A0A2I0X7S6_9ASPA</name>
<accession>A0A2I0X7S6</accession>
<keyword evidence="3" id="KW-1185">Reference proteome</keyword>
<dbReference type="EMBL" id="KZ502070">
    <property type="protein sequence ID" value="PKU83967.1"/>
    <property type="molecule type" value="Genomic_DNA"/>
</dbReference>
<feature type="region of interest" description="Disordered" evidence="1">
    <location>
        <begin position="1"/>
        <end position="34"/>
    </location>
</feature>
<feature type="compositionally biased region" description="Polar residues" evidence="1">
    <location>
        <begin position="19"/>
        <end position="34"/>
    </location>
</feature>